<dbReference type="SUPFAM" id="SSF56672">
    <property type="entry name" value="DNA/RNA polymerases"/>
    <property type="match status" value="1"/>
</dbReference>
<name>A0AAN7MSJ2_MYCAM</name>
<dbReference type="InterPro" id="IPR051320">
    <property type="entry name" value="Viral_Replic_Matur_Polypro"/>
</dbReference>
<organism evidence="2 3">
    <name type="scientific">Mycteria americana</name>
    <name type="common">Wood stork</name>
    <dbReference type="NCBI Taxonomy" id="33587"/>
    <lineage>
        <taxon>Eukaryota</taxon>
        <taxon>Metazoa</taxon>
        <taxon>Chordata</taxon>
        <taxon>Craniata</taxon>
        <taxon>Vertebrata</taxon>
        <taxon>Euteleostomi</taxon>
        <taxon>Archelosauria</taxon>
        <taxon>Archosauria</taxon>
        <taxon>Dinosauria</taxon>
        <taxon>Saurischia</taxon>
        <taxon>Theropoda</taxon>
        <taxon>Coelurosauria</taxon>
        <taxon>Aves</taxon>
        <taxon>Neognathae</taxon>
        <taxon>Neoaves</taxon>
        <taxon>Aequornithes</taxon>
        <taxon>Ciconiiformes</taxon>
        <taxon>Ciconiidae</taxon>
        <taxon>Mycteria</taxon>
    </lineage>
</organism>
<dbReference type="Proteomes" id="UP001333110">
    <property type="component" value="Unassembled WGS sequence"/>
</dbReference>
<sequence length="189" mass="21074">MTVVTGSPNNELKIPEVLKSVPTKLWSITSTDVGLLVSAQPVNIKTKGGHPPLAVKQYPIPQEAEKSTQKQIDRNFEGGCVSLYNTPILPVKMNRLDEDGDPEYRFVQDLRVVNQHVVTPHPVVPDPSAILSQRPHWARYFTVIDLTAAFFSIPLDEDSQLLFAFTWKGQQLTWTHLPQGFAGSPTIFS</sequence>
<gene>
    <name evidence="2" type="ORF">QYF61_004499</name>
</gene>
<evidence type="ECO:0000313" key="2">
    <source>
        <dbReference type="EMBL" id="KAK4810536.1"/>
    </source>
</evidence>
<protein>
    <recommendedName>
        <fullName evidence="1">Reverse transcriptase domain-containing protein</fullName>
    </recommendedName>
</protein>
<reference evidence="2 3" key="1">
    <citation type="journal article" date="2023" name="J. Hered.">
        <title>Chromosome-level genome of the wood stork (Mycteria americana) provides insight into avian chromosome evolution.</title>
        <authorList>
            <person name="Flamio R. Jr."/>
            <person name="Ramstad K.M."/>
        </authorList>
    </citation>
    <scope>NUCLEOTIDE SEQUENCE [LARGE SCALE GENOMIC DNA]</scope>
    <source>
        <strain evidence="2">JAX WOST 10</strain>
    </source>
</reference>
<dbReference type="AlphaFoldDB" id="A0AAN7MSJ2"/>
<dbReference type="InterPro" id="IPR043502">
    <property type="entry name" value="DNA/RNA_pol_sf"/>
</dbReference>
<keyword evidence="3" id="KW-1185">Reference proteome</keyword>
<dbReference type="PANTHER" id="PTHR33064">
    <property type="entry name" value="POL PROTEIN"/>
    <property type="match status" value="1"/>
</dbReference>
<evidence type="ECO:0000259" key="1">
    <source>
        <dbReference type="PROSITE" id="PS50878"/>
    </source>
</evidence>
<dbReference type="Pfam" id="PF00078">
    <property type="entry name" value="RVT_1"/>
    <property type="match status" value="1"/>
</dbReference>
<accession>A0AAN7MSJ2</accession>
<dbReference type="EMBL" id="JAUNZN010000018">
    <property type="protein sequence ID" value="KAK4810536.1"/>
    <property type="molecule type" value="Genomic_DNA"/>
</dbReference>
<dbReference type="Gene3D" id="3.10.10.10">
    <property type="entry name" value="HIV Type 1 Reverse Transcriptase, subunit A, domain 1"/>
    <property type="match status" value="1"/>
</dbReference>
<evidence type="ECO:0000313" key="3">
    <source>
        <dbReference type="Proteomes" id="UP001333110"/>
    </source>
</evidence>
<dbReference type="PANTHER" id="PTHR33064:SF37">
    <property type="entry name" value="RIBONUCLEASE H"/>
    <property type="match status" value="1"/>
</dbReference>
<proteinExistence type="predicted"/>
<dbReference type="InterPro" id="IPR000477">
    <property type="entry name" value="RT_dom"/>
</dbReference>
<comment type="caution">
    <text evidence="2">The sequence shown here is derived from an EMBL/GenBank/DDBJ whole genome shotgun (WGS) entry which is preliminary data.</text>
</comment>
<dbReference type="PROSITE" id="PS50878">
    <property type="entry name" value="RT_POL"/>
    <property type="match status" value="1"/>
</dbReference>
<feature type="domain" description="Reverse transcriptase" evidence="1">
    <location>
        <begin position="77"/>
        <end position="189"/>
    </location>
</feature>